<sequence>MSYDLFFTLPADIAQDDIEAHFRQRRHYRVDGGATYENPDTGVYFSFAVDQGEASVEQCTGPQRRIAFNLNYFRPHIFGLEAEPEVSAFVERFNPVIEDPQVQGMANGPYSTEAFLRGWNCGNEVAYRSIIESHGKSNTFLSLPAAAIEGAWQWNRAVPKMQAAHGESLFVPKIMMLNVGGHAKSSVVWGDGIPTLLPEVDIVFVYRDELAPKPLFGQRTKDHCLVTQSELDDVLEPLSEKGYPLPVRTPTYVEAPAVVSKFVRKLPKYTGPLERVTMDRVLSRELLDKSR</sequence>
<gene>
    <name evidence="1" type="ORF">D7S89_14765</name>
</gene>
<dbReference type="EMBL" id="RBZV01000005">
    <property type="protein sequence ID" value="RKP47497.1"/>
    <property type="molecule type" value="Genomic_DNA"/>
</dbReference>
<reference evidence="1 2" key="1">
    <citation type="submission" date="2018-10" db="EMBL/GenBank/DDBJ databases">
        <title>Paraburkholderia sp. 7MK8-2, isolated from soil.</title>
        <authorList>
            <person name="Gao Z.-H."/>
            <person name="Qiu L.-H."/>
        </authorList>
    </citation>
    <scope>NUCLEOTIDE SEQUENCE [LARGE SCALE GENOMIC DNA]</scope>
    <source>
        <strain evidence="1 2">7MK8-2</strain>
    </source>
</reference>
<organism evidence="1 2">
    <name type="scientific">Trinickia fusca</name>
    <dbReference type="NCBI Taxonomy" id="2419777"/>
    <lineage>
        <taxon>Bacteria</taxon>
        <taxon>Pseudomonadati</taxon>
        <taxon>Pseudomonadota</taxon>
        <taxon>Betaproteobacteria</taxon>
        <taxon>Burkholderiales</taxon>
        <taxon>Burkholderiaceae</taxon>
        <taxon>Trinickia</taxon>
    </lineage>
</organism>
<name>A0A494X9P8_9BURK</name>
<evidence type="ECO:0000313" key="2">
    <source>
        <dbReference type="Proteomes" id="UP000280434"/>
    </source>
</evidence>
<comment type="caution">
    <text evidence="1">The sequence shown here is derived from an EMBL/GenBank/DDBJ whole genome shotgun (WGS) entry which is preliminary data.</text>
</comment>
<dbReference type="Proteomes" id="UP000280434">
    <property type="component" value="Unassembled WGS sequence"/>
</dbReference>
<dbReference type="OrthoDB" id="9087927at2"/>
<dbReference type="RefSeq" id="WP_121278443.1">
    <property type="nucleotide sequence ID" value="NZ_RBZV01000005.1"/>
</dbReference>
<evidence type="ECO:0000313" key="1">
    <source>
        <dbReference type="EMBL" id="RKP47497.1"/>
    </source>
</evidence>
<dbReference type="AlphaFoldDB" id="A0A494X9P8"/>
<proteinExistence type="predicted"/>
<protein>
    <submittedName>
        <fullName evidence="1">Uncharacterized protein</fullName>
    </submittedName>
</protein>
<keyword evidence="2" id="KW-1185">Reference proteome</keyword>
<accession>A0A494X9P8</accession>